<sequence>MALAYGDRYAADQFVAQVPADLRPCHLVAAGGVAGVATEMHAKLIGPTEIEPIGLLADHNGIVNLLACAPYANLPVLSAPRQRPRVIAVLGTLMNSGKSTVMSCAINGLMRAGKDRMHYLDAGAAEAIDLTDFGYATTFKLNFEAIRALSVYMVDTLGAYNDIVVVESTLIERSLTRSKPGLL</sequence>
<evidence type="ECO:0000313" key="2">
    <source>
        <dbReference type="Proteomes" id="UP000244989"/>
    </source>
</evidence>
<accession>A0A2U1T996</accession>
<comment type="caution">
    <text evidence="1">The sequence shown here is derived from an EMBL/GenBank/DDBJ whole genome shotgun (WGS) entry which is preliminary data.</text>
</comment>
<reference evidence="2" key="1">
    <citation type="submission" date="2018-04" db="EMBL/GenBank/DDBJ databases">
        <authorList>
            <person name="Liu S."/>
            <person name="Wang Z."/>
            <person name="Li J."/>
        </authorList>
    </citation>
    <scope>NUCLEOTIDE SEQUENCE [LARGE SCALE GENOMIC DNA]</scope>
    <source>
        <strain evidence="2">2189</strain>
    </source>
</reference>
<name>A0A2U1T996_9CORY</name>
<dbReference type="KEGG" id="cyz:C3B44_06660"/>
<proteinExistence type="predicted"/>
<gene>
    <name evidence="1" type="ORF">DF222_01130</name>
</gene>
<dbReference type="EMBL" id="QEEZ01000002">
    <property type="protein sequence ID" value="PWC02576.1"/>
    <property type="molecule type" value="Genomic_DNA"/>
</dbReference>
<dbReference type="AlphaFoldDB" id="A0A2U1T996"/>
<dbReference type="RefSeq" id="WP_108431687.1">
    <property type="nucleotide sequence ID" value="NZ_CP026947.1"/>
</dbReference>
<keyword evidence="2" id="KW-1185">Reference proteome</keyword>
<organism evidence="1 2">
    <name type="scientific">Corynebacterium yudongzhengii</name>
    <dbReference type="NCBI Taxonomy" id="2080740"/>
    <lineage>
        <taxon>Bacteria</taxon>
        <taxon>Bacillati</taxon>
        <taxon>Actinomycetota</taxon>
        <taxon>Actinomycetes</taxon>
        <taxon>Mycobacteriales</taxon>
        <taxon>Corynebacteriaceae</taxon>
        <taxon>Corynebacterium</taxon>
    </lineage>
</organism>
<protein>
    <submittedName>
        <fullName evidence="1">Uncharacterized protein</fullName>
    </submittedName>
</protein>
<dbReference type="OrthoDB" id="145933at2"/>
<evidence type="ECO:0000313" key="1">
    <source>
        <dbReference type="EMBL" id="PWC02576.1"/>
    </source>
</evidence>
<dbReference type="Proteomes" id="UP000244989">
    <property type="component" value="Unassembled WGS sequence"/>
</dbReference>